<dbReference type="InterPro" id="IPR025985">
    <property type="entry name" value="YnbE"/>
</dbReference>
<accession>A0ABS0XLL7</accession>
<organism evidence="1 2">
    <name type="scientific">Sphingomonas mollis</name>
    <dbReference type="NCBI Taxonomy" id="2795726"/>
    <lineage>
        <taxon>Bacteria</taxon>
        <taxon>Pseudomonadati</taxon>
        <taxon>Pseudomonadota</taxon>
        <taxon>Alphaproteobacteria</taxon>
        <taxon>Sphingomonadales</taxon>
        <taxon>Sphingomonadaceae</taxon>
        <taxon>Sphingomonas</taxon>
    </lineage>
</organism>
<reference evidence="2" key="1">
    <citation type="submission" date="2020-12" db="EMBL/GenBank/DDBJ databases">
        <title>Hymenobacter sp.</title>
        <authorList>
            <person name="Kim M.K."/>
        </authorList>
    </citation>
    <scope>NUCLEOTIDE SEQUENCE [LARGE SCALE GENOMIC DNA]</scope>
    <source>
        <strain evidence="2">BT553</strain>
    </source>
</reference>
<proteinExistence type="predicted"/>
<dbReference type="EMBL" id="JAELXS010000001">
    <property type="protein sequence ID" value="MBJ6120665.1"/>
    <property type="molecule type" value="Genomic_DNA"/>
</dbReference>
<dbReference type="Proteomes" id="UP000640426">
    <property type="component" value="Unassembled WGS sequence"/>
</dbReference>
<keyword evidence="1" id="KW-0449">Lipoprotein</keyword>
<dbReference type="Pfam" id="PF13617">
    <property type="entry name" value="Lipoprotein_19"/>
    <property type="match status" value="1"/>
</dbReference>
<protein>
    <submittedName>
        <fullName evidence="1">YnbE family lipoprotein</fullName>
    </submittedName>
</protein>
<comment type="caution">
    <text evidence="1">The sequence shown here is derived from an EMBL/GenBank/DDBJ whole genome shotgun (WGS) entry which is preliminary data.</text>
</comment>
<sequence length="60" mass="6542">MRTMTTFMLTGATVTTAGCVNVTAPDKPIVINLNISVTQEVVYRLDNEAKTLIQQNPGIF</sequence>
<gene>
    <name evidence="1" type="ORF">JAO74_02540</name>
</gene>
<evidence type="ECO:0000313" key="2">
    <source>
        <dbReference type="Proteomes" id="UP000640426"/>
    </source>
</evidence>
<keyword evidence="2" id="KW-1185">Reference proteome</keyword>
<evidence type="ECO:0000313" key="1">
    <source>
        <dbReference type="EMBL" id="MBJ6120665.1"/>
    </source>
</evidence>
<dbReference type="PROSITE" id="PS51257">
    <property type="entry name" value="PROKAR_LIPOPROTEIN"/>
    <property type="match status" value="1"/>
</dbReference>
<name>A0ABS0XLL7_9SPHN</name>